<organism evidence="1 2">
    <name type="scientific">Peribacillus glennii</name>
    <dbReference type="NCBI Taxonomy" id="2303991"/>
    <lineage>
        <taxon>Bacteria</taxon>
        <taxon>Bacillati</taxon>
        <taxon>Bacillota</taxon>
        <taxon>Bacilli</taxon>
        <taxon>Bacillales</taxon>
        <taxon>Bacillaceae</taxon>
        <taxon>Peribacillus</taxon>
    </lineage>
</organism>
<sequence length="58" mass="7020">MIAINFEYLSPFYPYHPEELELKIHQASHVRYFEVFLNFVEYGETKPEIMKAHVMNEV</sequence>
<dbReference type="RefSeq" id="WP_117324283.1">
    <property type="nucleotide sequence ID" value="NZ_QVTD01000021.1"/>
</dbReference>
<dbReference type="AlphaFoldDB" id="A0A372L6V8"/>
<accession>A0A372L6V8</accession>
<gene>
    <name evidence="1" type="ORF">D0466_20010</name>
</gene>
<name>A0A372L6V8_9BACI</name>
<protein>
    <submittedName>
        <fullName evidence="1">DUF3900 domain-containing protein</fullName>
    </submittedName>
</protein>
<dbReference type="InterPro" id="IPR025006">
    <property type="entry name" value="DUF3900"/>
</dbReference>
<evidence type="ECO:0000313" key="1">
    <source>
        <dbReference type="EMBL" id="RFU60868.1"/>
    </source>
</evidence>
<keyword evidence="2" id="KW-1185">Reference proteome</keyword>
<dbReference type="Pfam" id="PF13039">
    <property type="entry name" value="DUF3900"/>
    <property type="match status" value="1"/>
</dbReference>
<evidence type="ECO:0000313" key="2">
    <source>
        <dbReference type="Proteomes" id="UP000262939"/>
    </source>
</evidence>
<reference evidence="1 2" key="1">
    <citation type="submission" date="2018-08" db="EMBL/GenBank/DDBJ databases">
        <title>Bacillus chawlae sp. nov., Bacillus glennii sp. nov., and Bacillus saganii sp. nov. Isolated from the Vehicle Assembly Building at Kennedy Space Center where the Viking Spacecraft were Assembled.</title>
        <authorList>
            <person name="Seuylemezian A."/>
            <person name="Vaishampayan P."/>
        </authorList>
    </citation>
    <scope>NUCLEOTIDE SEQUENCE [LARGE SCALE GENOMIC DNA]</scope>
    <source>
        <strain evidence="1 2">V44-8</strain>
    </source>
</reference>
<dbReference type="Proteomes" id="UP000262939">
    <property type="component" value="Unassembled WGS sequence"/>
</dbReference>
<dbReference type="EMBL" id="QVTD01000021">
    <property type="protein sequence ID" value="RFU60868.1"/>
    <property type="molecule type" value="Genomic_DNA"/>
</dbReference>
<comment type="caution">
    <text evidence="1">The sequence shown here is derived from an EMBL/GenBank/DDBJ whole genome shotgun (WGS) entry which is preliminary data.</text>
</comment>
<proteinExistence type="predicted"/>